<dbReference type="InterPro" id="IPR050177">
    <property type="entry name" value="Lipid_A_modif_metabolic_enz"/>
</dbReference>
<dbReference type="CDD" id="cd05265">
    <property type="entry name" value="SDR_a1"/>
    <property type="match status" value="1"/>
</dbReference>
<keyword evidence="3" id="KW-1185">Reference proteome</keyword>
<accession>A0ABV9MHF7</accession>
<comment type="caution">
    <text evidence="2">The sequence shown here is derived from an EMBL/GenBank/DDBJ whole genome shotgun (WGS) entry which is preliminary data.</text>
</comment>
<proteinExistence type="predicted"/>
<reference evidence="3" key="1">
    <citation type="journal article" date="2019" name="Int. J. Syst. Evol. Microbiol.">
        <title>The Global Catalogue of Microorganisms (GCM) 10K type strain sequencing project: providing services to taxonomists for standard genome sequencing and annotation.</title>
        <authorList>
            <consortium name="The Broad Institute Genomics Platform"/>
            <consortium name="The Broad Institute Genome Sequencing Center for Infectious Disease"/>
            <person name="Wu L."/>
            <person name="Ma J."/>
        </authorList>
    </citation>
    <scope>NUCLEOTIDE SEQUENCE [LARGE SCALE GENOMIC DNA]</scope>
    <source>
        <strain evidence="3">CGMCC 1.12151</strain>
    </source>
</reference>
<dbReference type="SUPFAM" id="SSF51735">
    <property type="entry name" value="NAD(P)-binding Rossmann-fold domains"/>
    <property type="match status" value="1"/>
</dbReference>
<dbReference type="InterPro" id="IPR036291">
    <property type="entry name" value="NAD(P)-bd_dom_sf"/>
</dbReference>
<dbReference type="RefSeq" id="WP_377280000.1">
    <property type="nucleotide sequence ID" value="NZ_JBHSGL010000015.1"/>
</dbReference>
<gene>
    <name evidence="2" type="ORF">ACFO5U_15600</name>
</gene>
<evidence type="ECO:0000259" key="1">
    <source>
        <dbReference type="Pfam" id="PF01370"/>
    </source>
</evidence>
<feature type="domain" description="NAD-dependent epimerase/dehydratase" evidence="1">
    <location>
        <begin position="3"/>
        <end position="219"/>
    </location>
</feature>
<organism evidence="2 3">
    <name type="scientific">Planococcus dechangensis</name>
    <dbReference type="NCBI Taxonomy" id="1176255"/>
    <lineage>
        <taxon>Bacteria</taxon>
        <taxon>Bacillati</taxon>
        <taxon>Bacillota</taxon>
        <taxon>Bacilli</taxon>
        <taxon>Bacillales</taxon>
        <taxon>Caryophanaceae</taxon>
        <taxon>Planococcus</taxon>
    </lineage>
</organism>
<protein>
    <submittedName>
        <fullName evidence="2">SDR family oxidoreductase</fullName>
    </submittedName>
</protein>
<name>A0ABV9MHF7_9BACL</name>
<dbReference type="PANTHER" id="PTHR43245:SF13">
    <property type="entry name" value="UDP-D-APIOSE_UDP-D-XYLOSE SYNTHASE 2"/>
    <property type="match status" value="1"/>
</dbReference>
<dbReference type="Gene3D" id="3.40.50.720">
    <property type="entry name" value="NAD(P)-binding Rossmann-like Domain"/>
    <property type="match status" value="1"/>
</dbReference>
<evidence type="ECO:0000313" key="3">
    <source>
        <dbReference type="Proteomes" id="UP001595932"/>
    </source>
</evidence>
<sequence length="344" mass="38797">MKILILGGTRFLGRFIAETSLQRGHEVTLFNRGKENPDLFPEAEKLIGDRNGDLHALEGKKWDAVIDTCGFVPRTVRESAQLLAGNTGHYTFISSASVYDELERPGIDENHPVSKLSLEQAEEMTKGTAGPMNNEYYGELKFLCEQEVEKAFPGQSLIIRPGLIVGPYDFSGRFSYWVNRIAQGGDVLAPGRKDKQVQFIDVRDLAEWIVRMVEEKVTGKFNATGPEISLTMEALLEECCVVLNTGAELVWADESFLLENDVGFWMELPLWIPDREKMEGFLALDIRKALKAGLTFRPLSKTIQDTREWEAEHADLERKAGLNRKKEKALVKLWKGRMEDSADS</sequence>
<dbReference type="EMBL" id="JBHSGL010000015">
    <property type="protein sequence ID" value="MFC4714275.1"/>
    <property type="molecule type" value="Genomic_DNA"/>
</dbReference>
<dbReference type="InterPro" id="IPR001509">
    <property type="entry name" value="Epimerase_deHydtase"/>
</dbReference>
<dbReference type="Proteomes" id="UP001595932">
    <property type="component" value="Unassembled WGS sequence"/>
</dbReference>
<dbReference type="Pfam" id="PF01370">
    <property type="entry name" value="Epimerase"/>
    <property type="match status" value="1"/>
</dbReference>
<dbReference type="PANTHER" id="PTHR43245">
    <property type="entry name" value="BIFUNCTIONAL POLYMYXIN RESISTANCE PROTEIN ARNA"/>
    <property type="match status" value="1"/>
</dbReference>
<evidence type="ECO:0000313" key="2">
    <source>
        <dbReference type="EMBL" id="MFC4714275.1"/>
    </source>
</evidence>